<dbReference type="GO" id="GO:0016628">
    <property type="term" value="F:oxidoreductase activity, acting on the CH-CH group of donors, NAD or NADP as acceptor"/>
    <property type="evidence" value="ECO:0007669"/>
    <property type="project" value="InterPro"/>
</dbReference>
<dbReference type="GO" id="GO:0016616">
    <property type="term" value="F:oxidoreductase activity, acting on the CH-OH group of donors, NAD or NADP as acceptor"/>
    <property type="evidence" value="ECO:0007669"/>
    <property type="project" value="InterPro"/>
</dbReference>
<dbReference type="InterPro" id="IPR008927">
    <property type="entry name" value="6-PGluconate_DH-like_C_sf"/>
</dbReference>
<dbReference type="RefSeq" id="WP_244630282.1">
    <property type="nucleotide sequence ID" value="NZ_BMIF01000004.1"/>
</dbReference>
<keyword evidence="2" id="KW-0520">NAD</keyword>
<reference evidence="5" key="1">
    <citation type="journal article" date="2014" name="Int. J. Syst. Evol. Microbiol.">
        <title>Complete genome sequence of Corynebacterium casei LMG S-19264T (=DSM 44701T), isolated from a smear-ripened cheese.</title>
        <authorList>
            <consortium name="US DOE Joint Genome Institute (JGI-PGF)"/>
            <person name="Walter F."/>
            <person name="Albersmeier A."/>
            <person name="Kalinowski J."/>
            <person name="Ruckert C."/>
        </authorList>
    </citation>
    <scope>NUCLEOTIDE SEQUENCE</scope>
    <source>
        <strain evidence="5">CGMCC 1.15320</strain>
    </source>
</reference>
<dbReference type="GO" id="GO:0051287">
    <property type="term" value="F:NAD binding"/>
    <property type="evidence" value="ECO:0007669"/>
    <property type="project" value="InterPro"/>
</dbReference>
<dbReference type="PIRSF" id="PIRSF000124">
    <property type="entry name" value="UDPglc_GDPman_dh"/>
    <property type="match status" value="1"/>
</dbReference>
<dbReference type="InterPro" id="IPR001732">
    <property type="entry name" value="UDP-Glc/GDP-Man_DH_N"/>
</dbReference>
<dbReference type="InterPro" id="IPR036220">
    <property type="entry name" value="UDP-Glc/GDP-Man_DH_C_sf"/>
</dbReference>
<name>A0A916RNE5_9HYPH</name>
<dbReference type="PANTHER" id="PTHR43491">
    <property type="entry name" value="UDP-N-ACETYL-D-MANNOSAMINE DEHYDROGENASE"/>
    <property type="match status" value="1"/>
</dbReference>
<evidence type="ECO:0000256" key="1">
    <source>
        <dbReference type="ARBA" id="ARBA00023002"/>
    </source>
</evidence>
<dbReference type="SMART" id="SM00984">
    <property type="entry name" value="UDPG_MGDP_dh_C"/>
    <property type="match status" value="1"/>
</dbReference>
<dbReference type="InterPro" id="IPR014027">
    <property type="entry name" value="UDP-Glc/GDP-Man_DH_C"/>
</dbReference>
<proteinExistence type="inferred from homology"/>
<dbReference type="NCBIfam" id="TIGR03026">
    <property type="entry name" value="NDP-sugDHase"/>
    <property type="match status" value="1"/>
</dbReference>
<comment type="similarity">
    <text evidence="3">Belongs to the UDP-glucose/GDP-mannose dehydrogenase family.</text>
</comment>
<feature type="domain" description="UDP-glucose/GDP-mannose dehydrogenase C-terminal" evidence="4">
    <location>
        <begin position="340"/>
        <end position="440"/>
    </location>
</feature>
<dbReference type="SUPFAM" id="SSF52413">
    <property type="entry name" value="UDP-glucose/GDP-mannose dehydrogenase C-terminal domain"/>
    <property type="match status" value="1"/>
</dbReference>
<keyword evidence="1" id="KW-0560">Oxidoreductase</keyword>
<dbReference type="InterPro" id="IPR036291">
    <property type="entry name" value="NAD(P)-bd_dom_sf"/>
</dbReference>
<reference evidence="5" key="2">
    <citation type="submission" date="2020-09" db="EMBL/GenBank/DDBJ databases">
        <authorList>
            <person name="Sun Q."/>
            <person name="Zhou Y."/>
        </authorList>
    </citation>
    <scope>NUCLEOTIDE SEQUENCE</scope>
    <source>
        <strain evidence="5">CGMCC 1.15320</strain>
    </source>
</reference>
<accession>A0A916RNE5</accession>
<keyword evidence="6" id="KW-1185">Reference proteome</keyword>
<dbReference type="AlphaFoldDB" id="A0A916RNE5"/>
<dbReference type="InterPro" id="IPR028359">
    <property type="entry name" value="UDP_ManNAc/GlcNAc_DH"/>
</dbReference>
<dbReference type="Proteomes" id="UP000636264">
    <property type="component" value="Unassembled WGS sequence"/>
</dbReference>
<protein>
    <submittedName>
        <fullName evidence="5">UDP-N-acetyl-D-glucosamine dehydrogenase</fullName>
    </submittedName>
</protein>
<dbReference type="SUPFAM" id="SSF51735">
    <property type="entry name" value="NAD(P)-binding Rossmann-fold domains"/>
    <property type="match status" value="1"/>
</dbReference>
<dbReference type="Pfam" id="PF03720">
    <property type="entry name" value="UDPG_MGDP_dh_C"/>
    <property type="match status" value="1"/>
</dbReference>
<evidence type="ECO:0000313" key="5">
    <source>
        <dbReference type="EMBL" id="GGA62676.1"/>
    </source>
</evidence>
<dbReference type="PANTHER" id="PTHR43491:SF1">
    <property type="entry name" value="UDP-N-ACETYL-D-MANNOSAMINE DEHYDROGENASE"/>
    <property type="match status" value="1"/>
</dbReference>
<gene>
    <name evidence="5" type="ORF">GCM10011385_15560</name>
</gene>
<evidence type="ECO:0000259" key="4">
    <source>
        <dbReference type="SMART" id="SM00984"/>
    </source>
</evidence>
<evidence type="ECO:0000256" key="3">
    <source>
        <dbReference type="PIRNR" id="PIRNR000124"/>
    </source>
</evidence>
<comment type="caution">
    <text evidence="5">The sequence shown here is derived from an EMBL/GenBank/DDBJ whole genome shotgun (WGS) entry which is preliminary data.</text>
</comment>
<organism evidence="5 6">
    <name type="scientific">Nitratireductor aestuarii</name>
    <dbReference type="NCBI Taxonomy" id="1735103"/>
    <lineage>
        <taxon>Bacteria</taxon>
        <taxon>Pseudomonadati</taxon>
        <taxon>Pseudomonadota</taxon>
        <taxon>Alphaproteobacteria</taxon>
        <taxon>Hyphomicrobiales</taxon>
        <taxon>Phyllobacteriaceae</taxon>
        <taxon>Nitratireductor</taxon>
    </lineage>
</organism>
<evidence type="ECO:0000256" key="2">
    <source>
        <dbReference type="ARBA" id="ARBA00023027"/>
    </source>
</evidence>
<sequence>MNQIDSGTTSLQGMVAQKIETQQAIGGIIGLGYVGLPLAAAIGRAGFKTIGFDIDPAKVERLNAGSSYIEAVPSERLSELVAQEKFRATCDASELAKCDVIIICVPTPLSKQREPDLSYVEATARMIAEHLREGQLIVLESTTYPGTTEEVVKPILEATGLRSGRDFFLAFSPEREDPGNASFVTTTIPKVVAGEGPAASALAEAFYSAVIERVVVVSSPATAEAVKITENIFRAVNIALVNELKVIYDAMGIDVWEVVDAAASKPFGYMPFYPGPGLGGHCIPIDPFYLTWKSREYGLTTRFIELAGEINVAMPRYVISGLERALDQQLSKSLGSAKVLLVGLAYKKNVSDIRESPSLVLLELLEKRGTHTDYHDPYVAEVPRTREHAELAGRRSVELTPEVIRSYDAILLATDHDNIDYGTLHENARLIVDTRNAFGKRGYRSEKIVKA</sequence>
<dbReference type="EMBL" id="BMIF01000004">
    <property type="protein sequence ID" value="GGA62676.1"/>
    <property type="molecule type" value="Genomic_DNA"/>
</dbReference>
<dbReference type="InterPro" id="IPR014026">
    <property type="entry name" value="UDP-Glc/GDP-Man_DH_dimer"/>
</dbReference>
<dbReference type="SUPFAM" id="SSF48179">
    <property type="entry name" value="6-phosphogluconate dehydrogenase C-terminal domain-like"/>
    <property type="match status" value="1"/>
</dbReference>
<dbReference type="GO" id="GO:0000271">
    <property type="term" value="P:polysaccharide biosynthetic process"/>
    <property type="evidence" value="ECO:0007669"/>
    <property type="project" value="InterPro"/>
</dbReference>
<dbReference type="Pfam" id="PF03721">
    <property type="entry name" value="UDPG_MGDP_dh_N"/>
    <property type="match status" value="1"/>
</dbReference>
<dbReference type="Pfam" id="PF00984">
    <property type="entry name" value="UDPG_MGDP_dh"/>
    <property type="match status" value="1"/>
</dbReference>
<dbReference type="PIRSF" id="PIRSF500136">
    <property type="entry name" value="UDP_ManNAc_DH"/>
    <property type="match status" value="1"/>
</dbReference>
<dbReference type="InterPro" id="IPR017476">
    <property type="entry name" value="UDP-Glc/GDP-Man"/>
</dbReference>
<dbReference type="Gene3D" id="3.40.50.720">
    <property type="entry name" value="NAD(P)-binding Rossmann-like Domain"/>
    <property type="match status" value="2"/>
</dbReference>
<evidence type="ECO:0000313" key="6">
    <source>
        <dbReference type="Proteomes" id="UP000636264"/>
    </source>
</evidence>